<proteinExistence type="predicted"/>
<dbReference type="SUPFAM" id="SSF56281">
    <property type="entry name" value="Metallo-hydrolase/oxidoreductase"/>
    <property type="match status" value="1"/>
</dbReference>
<dbReference type="InterPro" id="IPR036866">
    <property type="entry name" value="RibonucZ/Hydroxyglut_hydro"/>
</dbReference>
<dbReference type="Proteomes" id="UP000321083">
    <property type="component" value="Unassembled WGS sequence"/>
</dbReference>
<feature type="non-terminal residue" evidence="1">
    <location>
        <position position="1"/>
    </location>
</feature>
<dbReference type="AlphaFoldDB" id="A0A5C6M437"/>
<evidence type="ECO:0000313" key="1">
    <source>
        <dbReference type="EMBL" id="TWW08895.1"/>
    </source>
</evidence>
<comment type="caution">
    <text evidence="1">The sequence shown here is derived from an EMBL/GenBank/DDBJ whole genome shotgun (WGS) entry which is preliminary data.</text>
</comment>
<dbReference type="EMBL" id="SRHE01000463">
    <property type="protein sequence ID" value="TWW08895.1"/>
    <property type="molecule type" value="Genomic_DNA"/>
</dbReference>
<reference evidence="1 2" key="1">
    <citation type="submission" date="2019-08" db="EMBL/GenBank/DDBJ databases">
        <title>100 year-old enigma solved: identification of Planctomyces bekefii, the type genus and species of the phylum Planctomycetes.</title>
        <authorList>
            <person name="Svetlana D.N."/>
            <person name="Overmann J."/>
        </authorList>
    </citation>
    <scope>NUCLEOTIDE SEQUENCE [LARGE SCALE GENOMIC DNA]</scope>
    <source>
        <strain evidence="1">Phe10_nw2017</strain>
    </source>
</reference>
<name>A0A5C6M437_9PLAN</name>
<dbReference type="Gene3D" id="3.60.15.10">
    <property type="entry name" value="Ribonuclease Z/Hydroxyacylglutathione hydrolase-like"/>
    <property type="match status" value="1"/>
</dbReference>
<keyword evidence="2" id="KW-1185">Reference proteome</keyword>
<protein>
    <recommendedName>
        <fullName evidence="3">Metallo-beta-lactamase domain-containing protein</fullName>
    </recommendedName>
</protein>
<sequence length="251" mass="27624">DGGYKRASLPTGRNAADFVDWKFAKDYDETSVRLDAMLSSHCDADHYGGLWDLLNPAQRSELDCKTVSVEAFYHAGVGWWKDNSANKRWLGNTTPDGKFLLQLMEDRDQILRALPKNANPALQGEWSKFMEAVTNTTDAAGNPTPCHRLSHADHILPGFDGSAGSDFKKVRVVFGDRCNGTSVMRRERGWCERGTGAATHCWLICCRTSGDGELTLGCGGLEVITRFRCHFGGGGRRIRLPGVSCYGCQVS</sequence>
<gene>
    <name evidence="1" type="ORF">E3A20_19770</name>
</gene>
<reference evidence="1 2" key="2">
    <citation type="submission" date="2019-08" db="EMBL/GenBank/DDBJ databases">
        <authorList>
            <person name="Henke P."/>
        </authorList>
    </citation>
    <scope>NUCLEOTIDE SEQUENCE [LARGE SCALE GENOMIC DNA]</scope>
    <source>
        <strain evidence="1">Phe10_nw2017</strain>
    </source>
</reference>
<evidence type="ECO:0000313" key="2">
    <source>
        <dbReference type="Proteomes" id="UP000321083"/>
    </source>
</evidence>
<accession>A0A5C6M437</accession>
<evidence type="ECO:0008006" key="3">
    <source>
        <dbReference type="Google" id="ProtNLM"/>
    </source>
</evidence>
<organism evidence="1 2">
    <name type="scientific">Planctomyces bekefii</name>
    <dbReference type="NCBI Taxonomy" id="1653850"/>
    <lineage>
        <taxon>Bacteria</taxon>
        <taxon>Pseudomonadati</taxon>
        <taxon>Planctomycetota</taxon>
        <taxon>Planctomycetia</taxon>
        <taxon>Planctomycetales</taxon>
        <taxon>Planctomycetaceae</taxon>
        <taxon>Planctomyces</taxon>
    </lineage>
</organism>